<name>A0ACC7RH73_9VIBR</name>
<proteinExistence type="predicted"/>
<sequence length="169" mass="18774">MTKQQMIALFITMIITSALVSAATVVGGIWYLNKSSESSSSESSVSAFLEDSPLAFLTSDQPTTKGPSFHPLDKVVLTIKGKKQTHFVMLELAVETRRPERIKDIDAYMPMVQNSLLKLFSDKTFDELQQAGAIDILQSEVKETLLLAFAKTDIVRDIDDVLLTKYVVQ</sequence>
<organism evidence="1 2">
    <name type="scientific">Vibrio campbellii</name>
    <dbReference type="NCBI Taxonomy" id="680"/>
    <lineage>
        <taxon>Bacteria</taxon>
        <taxon>Pseudomonadati</taxon>
        <taxon>Pseudomonadota</taxon>
        <taxon>Gammaproteobacteria</taxon>
        <taxon>Vibrionales</taxon>
        <taxon>Vibrionaceae</taxon>
        <taxon>Vibrio</taxon>
    </lineage>
</organism>
<keyword evidence="1" id="KW-0969">Cilium</keyword>
<gene>
    <name evidence="1" type="ORF">REH74_025530</name>
</gene>
<keyword evidence="1" id="KW-0282">Flagellum</keyword>
<accession>A0ACC7RH73</accession>
<dbReference type="EMBL" id="JAVHXJ020000257">
    <property type="protein sequence ID" value="MGI1900891.1"/>
    <property type="molecule type" value="Genomic_DNA"/>
</dbReference>
<comment type="caution">
    <text evidence="1">The sequence shown here is derived from an EMBL/GenBank/DDBJ whole genome shotgun (WGS) entry which is preliminary data.</text>
</comment>
<evidence type="ECO:0000313" key="2">
    <source>
        <dbReference type="Proteomes" id="UP001354073"/>
    </source>
</evidence>
<protein>
    <submittedName>
        <fullName evidence="1">Flagellar basal body-associated FliL family protein</fullName>
    </submittedName>
</protein>
<keyword evidence="1" id="KW-0966">Cell projection</keyword>
<evidence type="ECO:0000313" key="1">
    <source>
        <dbReference type="EMBL" id="MGI1900891.1"/>
    </source>
</evidence>
<reference evidence="1" key="1">
    <citation type="submission" date="2024-11" db="EMBL/GenBank/DDBJ databases">
        <title>Identification of new Vibrio campbellii strains harboring the pVA1 plasmid isolated from Penaeus vannamei postlarvae affected by outbreaks of acute hepatopancreatic necrosis disease (AHPND) in Mexico.</title>
        <authorList>
            <person name="Gomez-Gil B."/>
            <person name="Enciso-Ibarra J."/>
        </authorList>
    </citation>
    <scope>NUCLEOTIDE SEQUENCE</scope>
    <source>
        <strain evidence="1">M270204</strain>
    </source>
</reference>
<dbReference type="Proteomes" id="UP001354073">
    <property type="component" value="Unassembled WGS sequence"/>
</dbReference>